<name>A0AB33BDQ0_9LACO</name>
<dbReference type="AlphaFoldDB" id="A0AB33BDQ0"/>
<evidence type="ECO:0008006" key="3">
    <source>
        <dbReference type="Google" id="ProtNLM"/>
    </source>
</evidence>
<evidence type="ECO:0000313" key="1">
    <source>
        <dbReference type="EMBL" id="ANZ59344.1"/>
    </source>
</evidence>
<accession>A0AB33BDQ0</accession>
<protein>
    <recommendedName>
        <fullName evidence="3">Phage tail protein</fullName>
    </recommendedName>
</protein>
<dbReference type="Proteomes" id="UP000093346">
    <property type="component" value="Chromosome"/>
</dbReference>
<reference evidence="1 2" key="1">
    <citation type="submission" date="2016-03" db="EMBL/GenBank/DDBJ databases">
        <title>Pediococcus and Lactobacillus from brewery environment - whole genome sequencing and assembly.</title>
        <authorList>
            <person name="Behr J."/>
            <person name="Geissler A.J."/>
            <person name="Vogel R.F."/>
        </authorList>
    </citation>
    <scope>NUCLEOTIDE SEQUENCE [LARGE SCALE GENOMIC DNA]</scope>
    <source>
        <strain evidence="1 2">TMW 1.481</strain>
    </source>
</reference>
<dbReference type="Pfam" id="PF05657">
    <property type="entry name" value="DUF806"/>
    <property type="match status" value="1"/>
</dbReference>
<sequence>MDNLVMPVVEAKQLIQSAKFDWIDNIYQTSNELSLKDKTGQTSAVLTEVESQPARIANNTFKGWTSTIEVQLFYKIFNPNQSFNLLQAEIQLAKLFIQNGWNVQRSEGHVNDPFTNQITKTFYFRKTIGGI</sequence>
<dbReference type="InterPro" id="IPR008524">
    <property type="entry name" value="DUF806"/>
</dbReference>
<proteinExistence type="predicted"/>
<organism evidence="1 2">
    <name type="scientific">Fructilactobacillus lindneri</name>
    <dbReference type="NCBI Taxonomy" id="53444"/>
    <lineage>
        <taxon>Bacteria</taxon>
        <taxon>Bacillati</taxon>
        <taxon>Bacillota</taxon>
        <taxon>Bacilli</taxon>
        <taxon>Lactobacillales</taxon>
        <taxon>Lactobacillaceae</taxon>
        <taxon>Fructilactobacillus</taxon>
    </lineage>
</organism>
<dbReference type="EMBL" id="CP014907">
    <property type="protein sequence ID" value="ANZ59344.1"/>
    <property type="molecule type" value="Genomic_DNA"/>
</dbReference>
<dbReference type="KEGG" id="lle:AYR59_04655"/>
<gene>
    <name evidence="1" type="ORF">AYR59_04655</name>
</gene>
<dbReference type="RefSeq" id="WP_054646928.1">
    <property type="nucleotide sequence ID" value="NZ_CP014907.1"/>
</dbReference>
<evidence type="ECO:0000313" key="2">
    <source>
        <dbReference type="Proteomes" id="UP000093346"/>
    </source>
</evidence>